<dbReference type="AlphaFoldDB" id="A0A152AAC5"/>
<dbReference type="InterPro" id="IPR018020">
    <property type="entry name" value="OHCU_decarboxylase"/>
</dbReference>
<reference evidence="3 4" key="1">
    <citation type="submission" date="2015-12" db="EMBL/GenBank/DDBJ databases">
        <title>Dictyostelia acquired genes for synthesis and detection of signals that induce cell-type specialization by lateral gene transfer from prokaryotes.</title>
        <authorList>
            <person name="Gloeckner G."/>
            <person name="Schaap P."/>
        </authorList>
    </citation>
    <scope>NUCLEOTIDE SEQUENCE [LARGE SCALE GENOMIC DNA]</scope>
    <source>
        <strain evidence="3 4">TK</strain>
    </source>
</reference>
<protein>
    <submittedName>
        <fullName evidence="3">Allantoinase</fullName>
    </submittedName>
</protein>
<dbReference type="OMA" id="VAYEAKY"/>
<organism evidence="3 4">
    <name type="scientific">Tieghemostelium lacteum</name>
    <name type="common">Slime mold</name>
    <name type="synonym">Dictyostelium lacteum</name>
    <dbReference type="NCBI Taxonomy" id="361077"/>
    <lineage>
        <taxon>Eukaryota</taxon>
        <taxon>Amoebozoa</taxon>
        <taxon>Evosea</taxon>
        <taxon>Eumycetozoa</taxon>
        <taxon>Dictyostelia</taxon>
        <taxon>Dictyosteliales</taxon>
        <taxon>Raperosteliaceae</taxon>
        <taxon>Tieghemostelium</taxon>
    </lineage>
</organism>
<evidence type="ECO:0000259" key="2">
    <source>
        <dbReference type="Pfam" id="PF09349"/>
    </source>
</evidence>
<dbReference type="GO" id="GO:0006144">
    <property type="term" value="P:purine nucleobase metabolic process"/>
    <property type="evidence" value="ECO:0007669"/>
    <property type="project" value="UniProtKB-KW"/>
</dbReference>
<evidence type="ECO:0000313" key="4">
    <source>
        <dbReference type="Proteomes" id="UP000076078"/>
    </source>
</evidence>
<dbReference type="Pfam" id="PF09349">
    <property type="entry name" value="OHCU_decarbox"/>
    <property type="match status" value="1"/>
</dbReference>
<evidence type="ECO:0000256" key="1">
    <source>
        <dbReference type="ARBA" id="ARBA00022631"/>
    </source>
</evidence>
<keyword evidence="4" id="KW-1185">Reference proteome</keyword>
<dbReference type="InterPro" id="IPR036778">
    <property type="entry name" value="OHCU_decarboxylase_sf"/>
</dbReference>
<gene>
    <name evidence="3" type="ORF">DLAC_00573</name>
</gene>
<dbReference type="Gene3D" id="1.10.3330.10">
    <property type="entry name" value="Oxo-4-hydroxy-4-carboxy-5-ureidoimidazoline decarboxylase"/>
    <property type="match status" value="1"/>
</dbReference>
<keyword evidence="1" id="KW-0659">Purine metabolism</keyword>
<dbReference type="EMBL" id="LODT01000001">
    <property type="protein sequence ID" value="KYR03081.1"/>
    <property type="molecule type" value="Genomic_DNA"/>
</dbReference>
<feature type="domain" description="Oxo-4-hydroxy-4-carboxy-5-ureidoimidazoline decarboxylase" evidence="2">
    <location>
        <begin position="13"/>
        <end position="165"/>
    </location>
</feature>
<dbReference type="PANTHER" id="PTHR37987">
    <property type="entry name" value="CHROMOSOME 9, WHOLE GENOME SHOTGUN SEQUENCE"/>
    <property type="match status" value="1"/>
</dbReference>
<dbReference type="InParanoid" id="A0A152AAC5"/>
<comment type="caution">
    <text evidence="3">The sequence shown here is derived from an EMBL/GenBank/DDBJ whole genome shotgun (WGS) entry which is preliminary data.</text>
</comment>
<sequence>MTKIVSYEELKIMNYNDFVENIDLLFEKQEDLTRLLYGKRENFNNYLGLIENTRETLLGSNDLELKKRIVNAHPRIGEQKVKLSILSYQEQRSSEDKPNDPIIEALAKLNEQYENKFGFKFIVFVNGRTKQEIIPVIEKRLLHTDTLSELNLGLSEMMDIAKSRLSKLTITHKL</sequence>
<dbReference type="Proteomes" id="UP000076078">
    <property type="component" value="Unassembled WGS sequence"/>
</dbReference>
<dbReference type="OrthoDB" id="16559at2759"/>
<dbReference type="SUPFAM" id="SSF158694">
    <property type="entry name" value="UraD-Like"/>
    <property type="match status" value="1"/>
</dbReference>
<dbReference type="PANTHER" id="PTHR37987:SF1">
    <property type="entry name" value="OXO-4-HYDROXY-4-CARBOXY-5-UREIDOIMIDAZOLINE DECARBOXYLASE DOMAIN-CONTAINING PROTEIN"/>
    <property type="match status" value="1"/>
</dbReference>
<evidence type="ECO:0000313" key="3">
    <source>
        <dbReference type="EMBL" id="KYR03081.1"/>
    </source>
</evidence>
<dbReference type="STRING" id="361077.A0A152AAC5"/>
<proteinExistence type="predicted"/>
<name>A0A152AAC5_TIELA</name>
<accession>A0A152AAC5</accession>